<dbReference type="KEGG" id="pavi:110751646"/>
<dbReference type="Proteomes" id="UP000515124">
    <property type="component" value="Unplaced"/>
</dbReference>
<keyword evidence="6" id="KW-1185">Reference proteome</keyword>
<dbReference type="InterPro" id="IPR034087">
    <property type="entry name" value="C/VIF1"/>
</dbReference>
<dbReference type="CDD" id="cd15796">
    <property type="entry name" value="CIF_like"/>
    <property type="match status" value="1"/>
</dbReference>
<protein>
    <submittedName>
        <fullName evidence="7">Cell wall / vacuolar inhibitor of fructosidase 1-like</fullName>
    </submittedName>
</protein>
<feature type="signal peptide" evidence="4">
    <location>
        <begin position="1"/>
        <end position="25"/>
    </location>
</feature>
<dbReference type="PANTHER" id="PTHR35357:SF8">
    <property type="entry name" value="OS01G0111000 PROTEIN"/>
    <property type="match status" value="1"/>
</dbReference>
<keyword evidence="1 4" id="KW-0732">Signal</keyword>
<evidence type="ECO:0000256" key="2">
    <source>
        <dbReference type="ARBA" id="ARBA00023157"/>
    </source>
</evidence>
<dbReference type="RefSeq" id="XP_021807843.1">
    <property type="nucleotide sequence ID" value="XM_021952151.1"/>
</dbReference>
<dbReference type="Gramene" id="Pav_sc0000028.1_g200.1.mk:mrna">
    <property type="protein sequence ID" value="Pav_sc0000028.1_g200.1.mk:CDS:1"/>
    <property type="gene ID" value="Pav_sc0000028.1_g200.1.mk"/>
</dbReference>
<feature type="domain" description="Pectinesterase inhibitor" evidence="5">
    <location>
        <begin position="32"/>
        <end position="171"/>
    </location>
</feature>
<proteinExistence type="inferred from homology"/>
<dbReference type="SUPFAM" id="SSF101148">
    <property type="entry name" value="Plant invertase/pectin methylesterase inhibitor"/>
    <property type="match status" value="1"/>
</dbReference>
<gene>
    <name evidence="7" type="primary">LOC110751646</name>
</gene>
<evidence type="ECO:0000313" key="6">
    <source>
        <dbReference type="Proteomes" id="UP000515124"/>
    </source>
</evidence>
<evidence type="ECO:0000256" key="3">
    <source>
        <dbReference type="ARBA" id="ARBA00038471"/>
    </source>
</evidence>
<dbReference type="InterPro" id="IPR035513">
    <property type="entry name" value="Invertase/methylesterase_inhib"/>
</dbReference>
<dbReference type="Pfam" id="PF04043">
    <property type="entry name" value="PMEI"/>
    <property type="match status" value="1"/>
</dbReference>
<organism evidence="6 7">
    <name type="scientific">Prunus avium</name>
    <name type="common">Cherry</name>
    <name type="synonym">Cerasus avium</name>
    <dbReference type="NCBI Taxonomy" id="42229"/>
    <lineage>
        <taxon>Eukaryota</taxon>
        <taxon>Viridiplantae</taxon>
        <taxon>Streptophyta</taxon>
        <taxon>Embryophyta</taxon>
        <taxon>Tracheophyta</taxon>
        <taxon>Spermatophyta</taxon>
        <taxon>Magnoliopsida</taxon>
        <taxon>eudicotyledons</taxon>
        <taxon>Gunneridae</taxon>
        <taxon>Pentapetalae</taxon>
        <taxon>rosids</taxon>
        <taxon>fabids</taxon>
        <taxon>Rosales</taxon>
        <taxon>Rosaceae</taxon>
        <taxon>Amygdaloideae</taxon>
        <taxon>Amygdaleae</taxon>
        <taxon>Prunus</taxon>
    </lineage>
</organism>
<dbReference type="FunFam" id="1.20.140.40:FF:000009">
    <property type="entry name" value="Invertase/pectin methylesterase inhibitor family protein"/>
    <property type="match status" value="1"/>
</dbReference>
<dbReference type="NCBIfam" id="TIGR01614">
    <property type="entry name" value="PME_inhib"/>
    <property type="match status" value="1"/>
</dbReference>
<dbReference type="SMART" id="SM00856">
    <property type="entry name" value="PMEI"/>
    <property type="match status" value="1"/>
</dbReference>
<dbReference type="GO" id="GO:0004857">
    <property type="term" value="F:enzyme inhibitor activity"/>
    <property type="evidence" value="ECO:0007669"/>
    <property type="project" value="InterPro"/>
</dbReference>
<comment type="similarity">
    <text evidence="3">Belongs to the PMEI family.</text>
</comment>
<reference evidence="7" key="1">
    <citation type="submission" date="2025-08" db="UniProtKB">
        <authorList>
            <consortium name="RefSeq"/>
        </authorList>
    </citation>
    <scope>IDENTIFICATION</scope>
</reference>
<feature type="chain" id="PRO_5028415911" evidence="4">
    <location>
        <begin position="26"/>
        <end position="176"/>
    </location>
</feature>
<evidence type="ECO:0000256" key="1">
    <source>
        <dbReference type="ARBA" id="ARBA00022729"/>
    </source>
</evidence>
<dbReference type="InterPro" id="IPR006501">
    <property type="entry name" value="Pectinesterase_inhib_dom"/>
</dbReference>
<keyword evidence="2" id="KW-1015">Disulfide bond</keyword>
<evidence type="ECO:0000313" key="7">
    <source>
        <dbReference type="RefSeq" id="XP_021807843.1"/>
    </source>
</evidence>
<name>A0A6P5S1P7_PRUAV</name>
<sequence length="176" mass="18660">MKNSTSLLQLVCCTLLVFLLPVALCSRVVFPTDANLIDQTCKQTPNYALCVSSLKSDPRSSTADVSGLGVILVDILKAKSTDTLNKINAMLKQSPGDQALKSCARFYNTVVEALVPEAHQGFSLGNPKFAEQGMNDAAGEVETCEDGFSGKSPLTDKNKAVHDIAVVAAAIARTLL</sequence>
<dbReference type="GeneID" id="110751646"/>
<evidence type="ECO:0000259" key="5">
    <source>
        <dbReference type="SMART" id="SM00856"/>
    </source>
</evidence>
<dbReference type="Gene3D" id="1.20.140.40">
    <property type="entry name" value="Invertase/pectin methylesterase inhibitor family protein"/>
    <property type="match status" value="1"/>
</dbReference>
<dbReference type="AlphaFoldDB" id="A0A6P5S1P7"/>
<accession>A0A6P5S1P7</accession>
<evidence type="ECO:0000256" key="4">
    <source>
        <dbReference type="SAM" id="SignalP"/>
    </source>
</evidence>
<dbReference type="PANTHER" id="PTHR35357">
    <property type="entry name" value="OS02G0537100 PROTEIN"/>
    <property type="match status" value="1"/>
</dbReference>